<feature type="domain" description="Calcineurin-like phosphoesterase" evidence="1">
    <location>
        <begin position="1"/>
        <end position="198"/>
    </location>
</feature>
<dbReference type="SUPFAM" id="SSF56300">
    <property type="entry name" value="Metallo-dependent phosphatases"/>
    <property type="match status" value="1"/>
</dbReference>
<dbReference type="Proteomes" id="UP000824099">
    <property type="component" value="Unassembled WGS sequence"/>
</dbReference>
<dbReference type="AlphaFoldDB" id="A0A9D1MQF5"/>
<sequence>MSIYAIGDLHLSGEPPSKPMTIFGEHWQNHWSQIKNSWLQQVRQEDTVIICGDISWALTLQEALVDLNAIAALPGHKILLRGNHDYWWSTIKKMTTATHNDFSFLHNNYFRASKYAICGTRGWNMPGSEAYTSQDETILQRECLRLENSLQKATADGYQEIIVALHYPPLYKDMATSAFEKIITRYKAKQVIFGHIHGNDCQYVFQGVHNNTNYQLVSADCVNFALQKII</sequence>
<dbReference type="PANTHER" id="PTHR31302">
    <property type="entry name" value="TRANSMEMBRANE PROTEIN WITH METALLOPHOSPHOESTERASE DOMAIN-RELATED"/>
    <property type="match status" value="1"/>
</dbReference>
<dbReference type="InterPro" id="IPR029052">
    <property type="entry name" value="Metallo-depent_PP-like"/>
</dbReference>
<evidence type="ECO:0000259" key="1">
    <source>
        <dbReference type="Pfam" id="PF00149"/>
    </source>
</evidence>
<dbReference type="InterPro" id="IPR051158">
    <property type="entry name" value="Metallophosphoesterase_sf"/>
</dbReference>
<dbReference type="Pfam" id="PF00149">
    <property type="entry name" value="Metallophos"/>
    <property type="match status" value="1"/>
</dbReference>
<protein>
    <submittedName>
        <fullName evidence="2">Metallophosphoesterase</fullName>
    </submittedName>
</protein>
<dbReference type="InterPro" id="IPR004843">
    <property type="entry name" value="Calcineurin-like_PHP"/>
</dbReference>
<name>A0A9D1MQF5_9FIRM</name>
<dbReference type="InterPro" id="IPR014578">
    <property type="entry name" value="Pesterase_CT488"/>
</dbReference>
<dbReference type="Gene3D" id="3.60.21.10">
    <property type="match status" value="1"/>
</dbReference>
<dbReference type="GO" id="GO:0016787">
    <property type="term" value="F:hydrolase activity"/>
    <property type="evidence" value="ECO:0007669"/>
    <property type="project" value="InterPro"/>
</dbReference>
<gene>
    <name evidence="2" type="ORF">IAB06_05050</name>
</gene>
<evidence type="ECO:0000313" key="3">
    <source>
        <dbReference type="Proteomes" id="UP000824099"/>
    </source>
</evidence>
<dbReference type="PANTHER" id="PTHR31302:SF22">
    <property type="entry name" value="PHOSPHOESTERASE"/>
    <property type="match status" value="1"/>
</dbReference>
<organism evidence="2 3">
    <name type="scientific">Candidatus Avacidaminococcus intestinavium</name>
    <dbReference type="NCBI Taxonomy" id="2840684"/>
    <lineage>
        <taxon>Bacteria</taxon>
        <taxon>Bacillati</taxon>
        <taxon>Bacillota</taxon>
        <taxon>Negativicutes</taxon>
        <taxon>Acidaminococcales</taxon>
        <taxon>Acidaminococcaceae</taxon>
        <taxon>Acidaminococcaceae incertae sedis</taxon>
        <taxon>Candidatus Avacidaminococcus</taxon>
    </lineage>
</organism>
<comment type="caution">
    <text evidence="2">The sequence shown here is derived from an EMBL/GenBank/DDBJ whole genome shotgun (WGS) entry which is preliminary data.</text>
</comment>
<dbReference type="PIRSF" id="PIRSF033094">
    <property type="entry name" value="Pesterase_CT488"/>
    <property type="match status" value="1"/>
</dbReference>
<reference evidence="2" key="1">
    <citation type="submission" date="2020-10" db="EMBL/GenBank/DDBJ databases">
        <authorList>
            <person name="Gilroy R."/>
        </authorList>
    </citation>
    <scope>NUCLEOTIDE SEQUENCE</scope>
    <source>
        <strain evidence="2">CHK160-1198</strain>
    </source>
</reference>
<evidence type="ECO:0000313" key="2">
    <source>
        <dbReference type="EMBL" id="HIU64380.1"/>
    </source>
</evidence>
<dbReference type="EMBL" id="DVNI01000079">
    <property type="protein sequence ID" value="HIU64380.1"/>
    <property type="molecule type" value="Genomic_DNA"/>
</dbReference>
<reference evidence="2" key="2">
    <citation type="journal article" date="2021" name="PeerJ">
        <title>Extensive microbial diversity within the chicken gut microbiome revealed by metagenomics and culture.</title>
        <authorList>
            <person name="Gilroy R."/>
            <person name="Ravi A."/>
            <person name="Getino M."/>
            <person name="Pursley I."/>
            <person name="Horton D.L."/>
            <person name="Alikhan N.F."/>
            <person name="Baker D."/>
            <person name="Gharbi K."/>
            <person name="Hall N."/>
            <person name="Watson M."/>
            <person name="Adriaenssens E.M."/>
            <person name="Foster-Nyarko E."/>
            <person name="Jarju S."/>
            <person name="Secka A."/>
            <person name="Antonio M."/>
            <person name="Oren A."/>
            <person name="Chaudhuri R.R."/>
            <person name="La Ragione R."/>
            <person name="Hildebrand F."/>
            <person name="Pallen M.J."/>
        </authorList>
    </citation>
    <scope>NUCLEOTIDE SEQUENCE</scope>
    <source>
        <strain evidence="2">CHK160-1198</strain>
    </source>
</reference>
<accession>A0A9D1MQF5</accession>
<proteinExistence type="predicted"/>